<feature type="domain" description="Penicillin-binding protein dimerisation" evidence="8">
    <location>
        <begin position="161"/>
        <end position="321"/>
    </location>
</feature>
<dbReference type="Gene3D" id="3.40.710.10">
    <property type="entry name" value="DD-peptidase/beta-lactamase superfamily"/>
    <property type="match status" value="1"/>
</dbReference>
<dbReference type="GO" id="GO:0046677">
    <property type="term" value="P:response to antibiotic"/>
    <property type="evidence" value="ECO:0007669"/>
    <property type="project" value="InterPro"/>
</dbReference>
<dbReference type="AlphaFoldDB" id="A0A841RE46"/>
<dbReference type="Proteomes" id="UP000572212">
    <property type="component" value="Unassembled WGS sequence"/>
</dbReference>
<dbReference type="InterPro" id="IPR036138">
    <property type="entry name" value="PBP_dimer_sf"/>
</dbReference>
<evidence type="ECO:0000259" key="7">
    <source>
        <dbReference type="Pfam" id="PF00905"/>
    </source>
</evidence>
<dbReference type="GO" id="GO:0009252">
    <property type="term" value="P:peptidoglycan biosynthetic process"/>
    <property type="evidence" value="ECO:0007669"/>
    <property type="project" value="UniProtKB-UniPathway"/>
</dbReference>
<proteinExistence type="inferred from homology"/>
<dbReference type="SUPFAM" id="SSF56519">
    <property type="entry name" value="Penicillin binding protein dimerisation domain"/>
    <property type="match status" value="1"/>
</dbReference>
<dbReference type="GO" id="GO:0005886">
    <property type="term" value="C:plasma membrane"/>
    <property type="evidence" value="ECO:0007669"/>
    <property type="project" value="TreeGrafter"/>
</dbReference>
<comment type="subcellular location">
    <subcellularLocation>
        <location evidence="1">Membrane</location>
    </subcellularLocation>
</comment>
<evidence type="ECO:0000256" key="1">
    <source>
        <dbReference type="ARBA" id="ARBA00004370"/>
    </source>
</evidence>
<accession>A0A841RE46</accession>
<dbReference type="Pfam" id="PF05223">
    <property type="entry name" value="MecA_N"/>
    <property type="match status" value="1"/>
</dbReference>
<gene>
    <name evidence="10" type="ORF">GGQ92_001051</name>
</gene>
<feature type="domain" description="Penicillin-binding protein transpeptidase" evidence="7">
    <location>
        <begin position="362"/>
        <end position="671"/>
    </location>
</feature>
<evidence type="ECO:0000313" key="10">
    <source>
        <dbReference type="EMBL" id="MBB6512270.1"/>
    </source>
</evidence>
<evidence type="ECO:0000256" key="4">
    <source>
        <dbReference type="ARBA" id="ARBA00012448"/>
    </source>
</evidence>
<evidence type="ECO:0000259" key="9">
    <source>
        <dbReference type="Pfam" id="PF05223"/>
    </source>
</evidence>
<dbReference type="Pfam" id="PF00905">
    <property type="entry name" value="Transpeptidase"/>
    <property type="match status" value="1"/>
</dbReference>
<dbReference type="GO" id="GO:0009002">
    <property type="term" value="F:serine-type D-Ala-D-Ala carboxypeptidase activity"/>
    <property type="evidence" value="ECO:0007669"/>
    <property type="project" value="UniProtKB-EC"/>
</dbReference>
<evidence type="ECO:0000259" key="8">
    <source>
        <dbReference type="Pfam" id="PF03717"/>
    </source>
</evidence>
<dbReference type="InterPro" id="IPR001460">
    <property type="entry name" value="PCN-bd_Tpept"/>
</dbReference>
<dbReference type="RefSeq" id="WP_184245317.1">
    <property type="nucleotide sequence ID" value="NZ_BAAACU010000002.1"/>
</dbReference>
<dbReference type="EC" id="3.4.16.4" evidence="4"/>
<evidence type="ECO:0000256" key="2">
    <source>
        <dbReference type="ARBA" id="ARBA00004752"/>
    </source>
</evidence>
<dbReference type="InterPro" id="IPR012338">
    <property type="entry name" value="Beta-lactam/transpept-like"/>
</dbReference>
<feature type="domain" description="NTF2-like N-terminal transpeptidase" evidence="9">
    <location>
        <begin position="27"/>
        <end position="152"/>
    </location>
</feature>
<dbReference type="Gene3D" id="3.10.450.100">
    <property type="entry name" value="NTF2-like, domain 1"/>
    <property type="match status" value="1"/>
</dbReference>
<reference evidence="10 11" key="1">
    <citation type="submission" date="2020-08" db="EMBL/GenBank/DDBJ databases">
        <title>Genomic Encyclopedia of Type Strains, Phase IV (KMG-IV): sequencing the most valuable type-strain genomes for metagenomic binning, comparative biology and taxonomic classification.</title>
        <authorList>
            <person name="Goeker M."/>
        </authorList>
    </citation>
    <scope>NUCLEOTIDE SEQUENCE [LARGE SCALE GENOMIC DNA]</scope>
    <source>
        <strain evidence="10 11">DSM 11805</strain>
    </source>
</reference>
<evidence type="ECO:0000313" key="11">
    <source>
        <dbReference type="Proteomes" id="UP000572212"/>
    </source>
</evidence>
<dbReference type="InterPro" id="IPR005311">
    <property type="entry name" value="PBP_dimer"/>
</dbReference>
<dbReference type="EMBL" id="JACHON010000002">
    <property type="protein sequence ID" value="MBB6512270.1"/>
    <property type="molecule type" value="Genomic_DNA"/>
</dbReference>
<comment type="similarity">
    <text evidence="3">Belongs to the transpeptidase family.</text>
</comment>
<keyword evidence="11" id="KW-1185">Reference proteome</keyword>
<sequence length="678" mass="75226">MKRTILFIAILFIGLILIGCNKEEVITPEDRLKEYVDHWNSGDYESMYQMLANDVSQEDFVDRYEKIYGDLDVEELEVTYSSQETNEDEEVNWDEVESMVFPLSVSMTTLAGPVEFQREMTVVKEMKTVEDEEVMDWAIEWDAGFIFPQLENEGTIRIKTTEPNRGQIFDRNGNGLAENGDVYEMSVVPERFTENEEEEKEQVAEVLGITVEEIETALSASWVEPHHVVPLKVVPTIHDNGLEEAVNEIPPLTYQMKTGRVYPLGEKAAHLVGYIAPMNADKWEEVDQSIYSENDLIGYRGLEQLYEEDLRGESGVQIIAESEGQEPAIIAEKEVQHGKDITLTIDIQVQARLFDELDGEAGTAAALHPQTGEALALVSSPSFDPSAFLYGLSADQWQEWQDDPNNPLLNRFASTYAPGSAFKPITSAIGLNNGSIDPQEELAISGLTWSKEGWGNYEVRRVSESSSGKVDLTDALVRSDNIYFAQQALKMGAEPFIEGLQSFGFEEDFPFTYPIAKSTISSDGDLSEEVLLANTSYGQGEIEMSVLHLATAFTPFLNEGNMLKPTLLMDEEKGETWKESLITSEQVAIINDALRKVVTNGTGSNANISNVTIAGKTGTAELKLTKEEKDGQENGWFVGYTEDASMLVAMMVERIEGQSGGSGYVAEKVGNVIADVAQ</sequence>
<dbReference type="Gene3D" id="3.30.1390.30">
    <property type="entry name" value="Penicillin-binding protein 2a, domain 3"/>
    <property type="match status" value="1"/>
</dbReference>
<dbReference type="UniPathway" id="UPA00219"/>
<evidence type="ECO:0000256" key="5">
    <source>
        <dbReference type="ARBA" id="ARBA00023136"/>
    </source>
</evidence>
<dbReference type="GO" id="GO:0071972">
    <property type="term" value="F:peptidoglycan L,D-transpeptidase activity"/>
    <property type="evidence" value="ECO:0007669"/>
    <property type="project" value="TreeGrafter"/>
</dbReference>
<evidence type="ECO:0000256" key="3">
    <source>
        <dbReference type="ARBA" id="ARBA00007171"/>
    </source>
</evidence>
<organism evidence="10 11">
    <name type="scientific">Gracilibacillus halotolerans</name>
    <dbReference type="NCBI Taxonomy" id="74386"/>
    <lineage>
        <taxon>Bacteria</taxon>
        <taxon>Bacillati</taxon>
        <taxon>Bacillota</taxon>
        <taxon>Bacilli</taxon>
        <taxon>Bacillales</taxon>
        <taxon>Bacillaceae</taxon>
        <taxon>Gracilibacillus</taxon>
    </lineage>
</organism>
<dbReference type="GO" id="GO:0071555">
    <property type="term" value="P:cell wall organization"/>
    <property type="evidence" value="ECO:0007669"/>
    <property type="project" value="TreeGrafter"/>
</dbReference>
<dbReference type="InterPro" id="IPR032710">
    <property type="entry name" value="NTF2-like_dom_sf"/>
</dbReference>
<dbReference type="Pfam" id="PF03717">
    <property type="entry name" value="PBP_dimer"/>
    <property type="match status" value="1"/>
</dbReference>
<dbReference type="PANTHER" id="PTHR30627">
    <property type="entry name" value="PEPTIDOGLYCAN D,D-TRANSPEPTIDASE"/>
    <property type="match status" value="1"/>
</dbReference>
<comment type="caution">
    <text evidence="10">The sequence shown here is derived from an EMBL/GenBank/DDBJ whole genome shotgun (WGS) entry which is preliminary data.</text>
</comment>
<dbReference type="GO" id="GO:0008658">
    <property type="term" value="F:penicillin binding"/>
    <property type="evidence" value="ECO:0007669"/>
    <property type="project" value="InterPro"/>
</dbReference>
<dbReference type="InterPro" id="IPR050515">
    <property type="entry name" value="Beta-lactam/transpept"/>
</dbReference>
<dbReference type="Gene3D" id="3.90.1310.10">
    <property type="entry name" value="Penicillin-binding protein 2a (Domain 2)"/>
    <property type="match status" value="1"/>
</dbReference>
<protein>
    <recommendedName>
        <fullName evidence="4">serine-type D-Ala-D-Ala carboxypeptidase</fullName>
        <ecNumber evidence="4">3.4.16.4</ecNumber>
    </recommendedName>
</protein>
<dbReference type="InterPro" id="IPR007887">
    <property type="entry name" value="MecA_N"/>
</dbReference>
<name>A0A841RE46_9BACI</name>
<dbReference type="SUPFAM" id="SSF54427">
    <property type="entry name" value="NTF2-like"/>
    <property type="match status" value="1"/>
</dbReference>
<dbReference type="SUPFAM" id="SSF56601">
    <property type="entry name" value="beta-lactamase/transpeptidase-like"/>
    <property type="match status" value="1"/>
</dbReference>
<dbReference type="PROSITE" id="PS51257">
    <property type="entry name" value="PROKAR_LIPOPROTEIN"/>
    <property type="match status" value="1"/>
</dbReference>
<evidence type="ECO:0000256" key="6">
    <source>
        <dbReference type="ARBA" id="ARBA00034000"/>
    </source>
</evidence>
<dbReference type="PANTHER" id="PTHR30627:SF25">
    <property type="entry name" value="PENICILLIN-BINDING PROTEIN 3"/>
    <property type="match status" value="1"/>
</dbReference>
<keyword evidence="5" id="KW-0472">Membrane</keyword>
<comment type="catalytic activity">
    <reaction evidence="6">
        <text>Preferential cleavage: (Ac)2-L-Lys-D-Ala-|-D-Ala. Also transpeptidation of peptidyl-alanyl moieties that are N-acyl substituents of D-alanine.</text>
        <dbReference type="EC" id="3.4.16.4"/>
    </reaction>
</comment>
<comment type="pathway">
    <text evidence="2">Cell wall biogenesis; peptidoglycan biosynthesis.</text>
</comment>